<organism evidence="2 3">
    <name type="scientific">Vibrio thalassae</name>
    <dbReference type="NCBI Taxonomy" id="1243014"/>
    <lineage>
        <taxon>Bacteria</taxon>
        <taxon>Pseudomonadati</taxon>
        <taxon>Pseudomonadota</taxon>
        <taxon>Gammaproteobacteria</taxon>
        <taxon>Vibrionales</taxon>
        <taxon>Vibrionaceae</taxon>
        <taxon>Vibrio</taxon>
    </lineage>
</organism>
<accession>A0A240EIP6</accession>
<dbReference type="GO" id="GO:0005524">
    <property type="term" value="F:ATP binding"/>
    <property type="evidence" value="ECO:0007669"/>
    <property type="project" value="InterPro"/>
</dbReference>
<dbReference type="InterPro" id="IPR003959">
    <property type="entry name" value="ATPase_AAA_core"/>
</dbReference>
<reference evidence="3" key="1">
    <citation type="submission" date="2016-06" db="EMBL/GenBank/DDBJ databases">
        <authorList>
            <person name="Rodrigo-Torres L."/>
            <person name="Arahal R.D."/>
            <person name="Lucena T."/>
        </authorList>
    </citation>
    <scope>NUCLEOTIDE SEQUENCE [LARGE SCALE GENOMIC DNA]</scope>
    <source>
        <strain evidence="3">CECT8203</strain>
    </source>
</reference>
<dbReference type="Pfam" id="PF13304">
    <property type="entry name" value="AAA_21"/>
    <property type="match status" value="1"/>
</dbReference>
<dbReference type="SUPFAM" id="SSF52540">
    <property type="entry name" value="P-loop containing nucleoside triphosphate hydrolases"/>
    <property type="match status" value="1"/>
</dbReference>
<protein>
    <recommendedName>
        <fullName evidence="1">AAA+ ATPase domain-containing protein</fullName>
    </recommendedName>
</protein>
<dbReference type="Proteomes" id="UP000219336">
    <property type="component" value="Unassembled WGS sequence"/>
</dbReference>
<name>A0A240EIP6_9VIBR</name>
<dbReference type="InterPro" id="IPR051396">
    <property type="entry name" value="Bact_Antivir_Def_Nuclease"/>
</dbReference>
<dbReference type="OrthoDB" id="9815944at2"/>
<gene>
    <name evidence="2" type="ORF">VTH8203_01425</name>
</gene>
<proteinExistence type="predicted"/>
<dbReference type="InterPro" id="IPR027417">
    <property type="entry name" value="P-loop_NTPase"/>
</dbReference>
<dbReference type="InterPro" id="IPR003593">
    <property type="entry name" value="AAA+_ATPase"/>
</dbReference>
<dbReference type="EMBL" id="OANU01000014">
    <property type="protein sequence ID" value="SNX47810.1"/>
    <property type="molecule type" value="Genomic_DNA"/>
</dbReference>
<dbReference type="PANTHER" id="PTHR43581:SF4">
    <property type="entry name" value="ATP_GTP PHOSPHATASE"/>
    <property type="match status" value="1"/>
</dbReference>
<dbReference type="PANTHER" id="PTHR43581">
    <property type="entry name" value="ATP/GTP PHOSPHATASE"/>
    <property type="match status" value="1"/>
</dbReference>
<feature type="domain" description="AAA+ ATPase" evidence="1">
    <location>
        <begin position="26"/>
        <end position="493"/>
    </location>
</feature>
<dbReference type="Gene3D" id="3.40.50.300">
    <property type="entry name" value="P-loop containing nucleotide triphosphate hydrolases"/>
    <property type="match status" value="2"/>
</dbReference>
<evidence type="ECO:0000313" key="3">
    <source>
        <dbReference type="Proteomes" id="UP000219336"/>
    </source>
</evidence>
<keyword evidence="3" id="KW-1185">Reference proteome</keyword>
<dbReference type="SMART" id="SM00382">
    <property type="entry name" value="AAA"/>
    <property type="match status" value="1"/>
</dbReference>
<evidence type="ECO:0000313" key="2">
    <source>
        <dbReference type="EMBL" id="SNX47810.1"/>
    </source>
</evidence>
<dbReference type="RefSeq" id="WP_096993043.1">
    <property type="nucleotide sequence ID" value="NZ_JBHSII010000001.1"/>
</dbReference>
<dbReference type="AlphaFoldDB" id="A0A240EIP6"/>
<evidence type="ECO:0000259" key="1">
    <source>
        <dbReference type="SMART" id="SM00382"/>
    </source>
</evidence>
<sequence length="572" mass="64749">MRLLSLKLDGRYKGLKNQYFDFHCTQGNIVALIGLNGSGKSQLLELIAEAFAFLERTQRSDFKVKTPLGFGFELTYQLGGTTDHSAGSPGMEFGSPLAVAGGISNPKFKVILDQTSKQPSAFVWLAGTWNEIRIEELELPFIVGYSSGQNENLQRSFMKNAVQYFEVQRIRLRRRKELSGKLEDFQHAEINRQYLDKYPHIFSPTEGEAFDQDGYLALREADTPISRAIYLDYDSAGLMLACLAVLPVDDVERLLSEVTFKHPTRITLQYDFRGGVAEEDAIRDIRMLMRIAGESSFNPIGREATSSQYDTYELEYLAGQITLDLTNQNVAADLRESNYGDPITLFRRLYKLQQLGVKNLQYASRLQLQKDNFLGTVKKPLKTKLPLSITELVLSDGNDRTVCLDDLSDGEAQLIEVLATTRIFSPERTLFLFDEPETHLNPSWRTYFHSHLSKAMVLPGNGESQAQVFLSTHSPFMVSSLKKEDVLFFERDDEGLIKMEPVGSQTYGASFEVLIKNHFGLRSLISQTVVEAVKEYLPKDERPESLAAAREWIEENLGDSMEKAYLLRKLQS</sequence>
<dbReference type="GO" id="GO:0016887">
    <property type="term" value="F:ATP hydrolysis activity"/>
    <property type="evidence" value="ECO:0007669"/>
    <property type="project" value="InterPro"/>
</dbReference>